<feature type="compositionally biased region" description="Low complexity" evidence="1">
    <location>
        <begin position="623"/>
        <end position="634"/>
    </location>
</feature>
<dbReference type="InterPro" id="IPR018667">
    <property type="entry name" value="DUF2126"/>
</dbReference>
<dbReference type="Pfam" id="PF01841">
    <property type="entry name" value="Transglut_core"/>
    <property type="match status" value="1"/>
</dbReference>
<dbReference type="AlphaFoldDB" id="A0A5B9VV32"/>
<dbReference type="Pfam" id="PF09899">
    <property type="entry name" value="DUF2126"/>
    <property type="match status" value="1"/>
</dbReference>
<dbReference type="KEGG" id="agv:OJF2_06070"/>
<feature type="compositionally biased region" description="Pro residues" evidence="1">
    <location>
        <begin position="607"/>
        <end position="616"/>
    </location>
</feature>
<dbReference type="SUPFAM" id="SSF54001">
    <property type="entry name" value="Cysteine proteinases"/>
    <property type="match status" value="1"/>
</dbReference>
<dbReference type="InterPro" id="IPR013589">
    <property type="entry name" value="Bac_transglu_N"/>
</dbReference>
<feature type="region of interest" description="Disordered" evidence="1">
    <location>
        <begin position="1133"/>
        <end position="1159"/>
    </location>
</feature>
<feature type="region of interest" description="Disordered" evidence="1">
    <location>
        <begin position="515"/>
        <end position="557"/>
    </location>
</feature>
<dbReference type="Pfam" id="PF08379">
    <property type="entry name" value="Bact_transglu_N"/>
    <property type="match status" value="1"/>
</dbReference>
<dbReference type="RefSeq" id="WP_148591102.1">
    <property type="nucleotide sequence ID" value="NZ_CP042997.1"/>
</dbReference>
<feature type="domain" description="Transglutaminase-like" evidence="2">
    <location>
        <begin position="172"/>
        <end position="248"/>
    </location>
</feature>
<dbReference type="PANTHER" id="PTHR33490">
    <property type="entry name" value="BLR5614 PROTEIN-RELATED"/>
    <property type="match status" value="1"/>
</dbReference>
<gene>
    <name evidence="3" type="ORF">OJF2_06070</name>
</gene>
<dbReference type="InterPro" id="IPR002931">
    <property type="entry name" value="Transglutaminase-like"/>
</dbReference>
<feature type="compositionally biased region" description="Acidic residues" evidence="1">
    <location>
        <begin position="594"/>
        <end position="603"/>
    </location>
</feature>
<feature type="compositionally biased region" description="Low complexity" evidence="1">
    <location>
        <begin position="522"/>
        <end position="534"/>
    </location>
</feature>
<dbReference type="Gene3D" id="3.10.620.30">
    <property type="match status" value="1"/>
</dbReference>
<name>A0A5B9VV32_9BACT</name>
<dbReference type="PANTHER" id="PTHR33490:SF1">
    <property type="entry name" value="SLL1233 PROTEIN"/>
    <property type="match status" value="1"/>
</dbReference>
<evidence type="ECO:0000313" key="4">
    <source>
        <dbReference type="Proteomes" id="UP000324233"/>
    </source>
</evidence>
<keyword evidence="4" id="KW-1185">Reference proteome</keyword>
<organism evidence="3 4">
    <name type="scientific">Aquisphaera giovannonii</name>
    <dbReference type="NCBI Taxonomy" id="406548"/>
    <lineage>
        <taxon>Bacteria</taxon>
        <taxon>Pseudomonadati</taxon>
        <taxon>Planctomycetota</taxon>
        <taxon>Planctomycetia</taxon>
        <taxon>Isosphaerales</taxon>
        <taxon>Isosphaeraceae</taxon>
        <taxon>Aquisphaera</taxon>
    </lineage>
</organism>
<dbReference type="EMBL" id="CP042997">
    <property type="protein sequence ID" value="QEH32138.1"/>
    <property type="molecule type" value="Genomic_DNA"/>
</dbReference>
<evidence type="ECO:0000313" key="3">
    <source>
        <dbReference type="EMBL" id="QEH32138.1"/>
    </source>
</evidence>
<dbReference type="OrthoDB" id="9804872at2"/>
<dbReference type="SMART" id="SM00460">
    <property type="entry name" value="TGc"/>
    <property type="match status" value="1"/>
</dbReference>
<evidence type="ECO:0000259" key="2">
    <source>
        <dbReference type="SMART" id="SM00460"/>
    </source>
</evidence>
<sequence length="1159" mass="129455">MPIHVALHHRTVYRYSRPVTLLPHVVRLRPAPHCRTPILGYTLRIDPAAHFLNWQQDPYSNYLARLVFREPVRELSIVVDLVAEMTVINPFDFFIEEAAEEYPFTYEPVLARELIPYLETEPAGPLLSALVEEARDAGVPTVDYIVRLNRAIHARISYLIRMEPGVQTPEQSLALGSGSCRDSAWLLVQLLRRLGIAARFVSGYLIQLRADIPAVDGPSGPESDFTDLHAWAEAYLPGAGWVGLDPTSGLLAGEGHIPLACTADPLTAAPVTGSYSWASTPGGDPHDTCRADFSHHMEVTRIHEDPRVTRPYTEDQWAAIDRLGREIDEHLKYGDVRLTMGGEPTFVSIDDMDGEEWNTAALGDDKRRLAGRLLKRLRDRFATGALLHYGQGKLYPGEPLPRWALGCFWRADGVPVWRNPDLLADEEKDYGHTAADAERFLKALAARLGVDPDCVRPTYEDHAYYLWKEQTLPANVDPRDSKLDDPVERHRLAQVFDRGLGEVVSYVLPLKAEEVEEDEGDGPASGAAEAGAPGPERHVAPVPSQQPQAKARPGRTVWKSDRWDVRRGNLFLMPGDSSVGYRLPLPSLPWTAPEDAEPTDEVDPFAPRAPLPPRPAPSRGRRQGVSSVSQSPSRPGGGPSPEEMRKDHEAGQSVKGVVRTVLCVEPRDGRLHVFIPPQRRLEDYLELIAAVEETAAELGLPVIVEGYRPPNDHRLLGFSVTPDPGVIEVNIHPSHSWDELASRTTILYDEARQARLGAEKFMLDGRHTGTGGGNHVVLGGPRPADSPVLRRPDLLRSMITYWHNHPSLSYLFSGLFVGPHSQAPRIDEARNDSLYEMEIAFGEIPGRGEEVPPWLVDRVFRHLLVDVTGNTHRAEFCIDKLYNPDSSSGRLGLVEMRGFEMPPHARMCLAQLLLIRGLVAMFWERPVADRLIPWGTELHDRFLLPHFLDEDFRVVIEDLRRFGLAFEAEWFAPHFEFRFPLIGQVAIGAITLELRQAIEPWHVLGEEAGGGGTARYVDSSVERLQVKVLGLTEGRQVVTCNGRRVPLHPTGTIGEFVAGVRYRAWQPPSCLHPTIKVNSPLVFDLYDPWLKRSLGGCTYHVVHPGGRSYETFPVNANEAEARRHNRFFPFGHTPGEMEVPPPERHPVAPLTLDLRRPPR</sequence>
<proteinExistence type="predicted"/>
<protein>
    <recommendedName>
        <fullName evidence="2">Transglutaminase-like domain-containing protein</fullName>
    </recommendedName>
</protein>
<feature type="region of interest" description="Disordered" evidence="1">
    <location>
        <begin position="592"/>
        <end position="652"/>
    </location>
</feature>
<dbReference type="InterPro" id="IPR038765">
    <property type="entry name" value="Papain-like_cys_pep_sf"/>
</dbReference>
<accession>A0A5B9VV32</accession>
<dbReference type="Proteomes" id="UP000324233">
    <property type="component" value="Chromosome"/>
</dbReference>
<evidence type="ECO:0000256" key="1">
    <source>
        <dbReference type="SAM" id="MobiDB-lite"/>
    </source>
</evidence>
<reference evidence="3 4" key="1">
    <citation type="submission" date="2019-08" db="EMBL/GenBank/DDBJ databases">
        <title>Deep-cultivation of Planctomycetes and their phenomic and genomic characterization uncovers novel biology.</title>
        <authorList>
            <person name="Wiegand S."/>
            <person name="Jogler M."/>
            <person name="Boedeker C."/>
            <person name="Pinto D."/>
            <person name="Vollmers J."/>
            <person name="Rivas-Marin E."/>
            <person name="Kohn T."/>
            <person name="Peeters S.H."/>
            <person name="Heuer A."/>
            <person name="Rast P."/>
            <person name="Oberbeckmann S."/>
            <person name="Bunk B."/>
            <person name="Jeske O."/>
            <person name="Meyerdierks A."/>
            <person name="Storesund J.E."/>
            <person name="Kallscheuer N."/>
            <person name="Luecker S."/>
            <person name="Lage O.M."/>
            <person name="Pohl T."/>
            <person name="Merkel B.J."/>
            <person name="Hornburger P."/>
            <person name="Mueller R.-W."/>
            <person name="Bruemmer F."/>
            <person name="Labrenz M."/>
            <person name="Spormann A.M."/>
            <person name="Op den Camp H."/>
            <person name="Overmann J."/>
            <person name="Amann R."/>
            <person name="Jetten M.S.M."/>
            <person name="Mascher T."/>
            <person name="Medema M.H."/>
            <person name="Devos D.P."/>
            <person name="Kaster A.-K."/>
            <person name="Ovreas L."/>
            <person name="Rohde M."/>
            <person name="Galperin M.Y."/>
            <person name="Jogler C."/>
        </authorList>
    </citation>
    <scope>NUCLEOTIDE SEQUENCE [LARGE SCALE GENOMIC DNA]</scope>
    <source>
        <strain evidence="3 4">OJF2</strain>
    </source>
</reference>